<keyword evidence="6" id="KW-0479">Metal-binding</keyword>
<dbReference type="PANTHER" id="PTHR13778">
    <property type="entry name" value="GLYCOSYLTRANSFERASE 8 DOMAIN-CONTAINING PROTEIN"/>
    <property type="match status" value="1"/>
</dbReference>
<dbReference type="AlphaFoldDB" id="A0A3B0M4K5"/>
<gene>
    <name evidence="10" type="primary">gspA_2</name>
    <name evidence="10" type="ORF">ARTV_0674</name>
</gene>
<keyword evidence="8" id="KW-0448">Lipopolysaccharide biosynthesis</keyword>
<comment type="similarity">
    <text evidence="3">Belongs to the glycosyltransferase 8 family.</text>
</comment>
<name>A0A3B0M4K5_9GAMM</name>
<evidence type="ECO:0000256" key="5">
    <source>
        <dbReference type="ARBA" id="ARBA00022679"/>
    </source>
</evidence>
<dbReference type="InterPro" id="IPR013645">
    <property type="entry name" value="Glyco_transf_8N"/>
</dbReference>
<evidence type="ECO:0000256" key="7">
    <source>
        <dbReference type="ARBA" id="ARBA00022842"/>
    </source>
</evidence>
<keyword evidence="4" id="KW-0328">Glycosyltransferase</keyword>
<dbReference type="InterPro" id="IPR050748">
    <property type="entry name" value="Glycosyltrans_8_dom-fam"/>
</dbReference>
<dbReference type="InterPro" id="IPR029044">
    <property type="entry name" value="Nucleotide-diphossugar_trans"/>
</dbReference>
<dbReference type="Pfam" id="PF01501">
    <property type="entry name" value="Glyco_transf_8"/>
    <property type="match status" value="1"/>
</dbReference>
<evidence type="ECO:0000256" key="2">
    <source>
        <dbReference type="ARBA" id="ARBA00004713"/>
    </source>
</evidence>
<evidence type="ECO:0000313" key="10">
    <source>
        <dbReference type="EMBL" id="SSW95018.1"/>
    </source>
</evidence>
<keyword evidence="7" id="KW-0460">Magnesium</keyword>
<protein>
    <submittedName>
        <fullName evidence="10">General stress protein A</fullName>
    </submittedName>
</protein>
<accession>A0A3B0M4K5</accession>
<dbReference type="GO" id="GO:0046872">
    <property type="term" value="F:metal ion binding"/>
    <property type="evidence" value="ECO:0007669"/>
    <property type="project" value="UniProtKB-KW"/>
</dbReference>
<reference evidence="10" key="1">
    <citation type="submission" date="2018-04" db="EMBL/GenBank/DDBJ databases">
        <authorList>
            <person name="Go L.Y."/>
            <person name="Mitchell J.A."/>
        </authorList>
    </citation>
    <scope>NUCLEOTIDE SEQUENCE</scope>
    <source>
        <strain evidence="10">ARTV</strain>
    </source>
</reference>
<comment type="pathway">
    <text evidence="2">Bacterial outer membrane biogenesis; LPS core biosynthesis.</text>
</comment>
<evidence type="ECO:0000256" key="8">
    <source>
        <dbReference type="ARBA" id="ARBA00022985"/>
    </source>
</evidence>
<evidence type="ECO:0000256" key="3">
    <source>
        <dbReference type="ARBA" id="ARBA00006351"/>
    </source>
</evidence>
<dbReference type="EMBL" id="UFQR01000002">
    <property type="protein sequence ID" value="SSW95018.1"/>
    <property type="molecule type" value="Genomic_DNA"/>
</dbReference>
<dbReference type="Gene3D" id="3.90.550.10">
    <property type="entry name" value="Spore Coat Polysaccharide Biosynthesis Protein SpsA, Chain A"/>
    <property type="match status" value="1"/>
</dbReference>
<feature type="domain" description="Glycosyl transferase family 8 C-terminal" evidence="9">
    <location>
        <begin position="278"/>
        <end position="333"/>
    </location>
</feature>
<dbReference type="PANTHER" id="PTHR13778:SF47">
    <property type="entry name" value="LIPOPOLYSACCHARIDE 1,3-GALACTOSYLTRANSFERASE"/>
    <property type="match status" value="1"/>
</dbReference>
<evidence type="ECO:0000256" key="6">
    <source>
        <dbReference type="ARBA" id="ARBA00022723"/>
    </source>
</evidence>
<organism evidence="10">
    <name type="scientific">Arsenophonus endosymbiont of Trialeurodes vaporariorum</name>
    <dbReference type="NCBI Taxonomy" id="235567"/>
    <lineage>
        <taxon>Bacteria</taxon>
        <taxon>Pseudomonadati</taxon>
        <taxon>Pseudomonadota</taxon>
        <taxon>Gammaproteobacteria</taxon>
        <taxon>Enterobacterales</taxon>
        <taxon>Morganellaceae</taxon>
        <taxon>Arsenophonus</taxon>
    </lineage>
</organism>
<keyword evidence="5" id="KW-0808">Transferase</keyword>
<dbReference type="SUPFAM" id="SSF53448">
    <property type="entry name" value="Nucleotide-diphospho-sugar transferases"/>
    <property type="match status" value="1"/>
</dbReference>
<dbReference type="GO" id="GO:0008918">
    <property type="term" value="F:lipopolysaccharide 3-alpha-galactosyltransferase activity"/>
    <property type="evidence" value="ECO:0007669"/>
    <property type="project" value="InterPro"/>
</dbReference>
<proteinExistence type="inferred from homology"/>
<dbReference type="Pfam" id="PF08437">
    <property type="entry name" value="Glyco_transf_8C"/>
    <property type="match status" value="1"/>
</dbReference>
<dbReference type="InterPro" id="IPR002495">
    <property type="entry name" value="Glyco_trans_8"/>
</dbReference>
<dbReference type="CDD" id="cd04194">
    <property type="entry name" value="GT8_A4GalT_like"/>
    <property type="match status" value="1"/>
</dbReference>
<comment type="cofactor">
    <cofactor evidence="1">
        <name>Mg(2+)</name>
        <dbReference type="ChEBI" id="CHEBI:18420"/>
    </cofactor>
</comment>
<evidence type="ECO:0000259" key="9">
    <source>
        <dbReference type="Pfam" id="PF08437"/>
    </source>
</evidence>
<evidence type="ECO:0000256" key="4">
    <source>
        <dbReference type="ARBA" id="ARBA00022676"/>
    </source>
</evidence>
<sequence length="347" mass="40983">MYFDKHKVITQKLCLTPNLYANCHPKFHIAYGVDKNFLYGCVISITSIALHNINNNHCFHIFTDYFDHEQETLFDTLAQQYKIEINIYLVNDESLKLLPSTKNWSYATYFRFIIADYFSNKLDKILYLDADIICNNSLNRLQNIHFNNNEIAAVVIEKDEKWWQKRVCELAVENISQGYFNAGFLFINLNRWAEEDISTQAMRLLKNNALKNKFFFLDQDVLNMLLANKIIYLVKKYNTQYSINYGLKSVKHAAFAIDTIFIHYIGPTKPWNEWAISPFSQPFIKAKNASPWQNKPLLKAESVHLLRYCAKHTFKQRKYHEGLKNYTHYYLAKFKILFKRVKGLCLS</sequence>
<evidence type="ECO:0000256" key="1">
    <source>
        <dbReference type="ARBA" id="ARBA00001946"/>
    </source>
</evidence>